<evidence type="ECO:0000313" key="2">
    <source>
        <dbReference type="EMBL" id="GFZ62975.1"/>
    </source>
</evidence>
<evidence type="ECO:0000259" key="1">
    <source>
        <dbReference type="Pfam" id="PF18734"/>
    </source>
</evidence>
<reference evidence="2" key="1">
    <citation type="submission" date="2020-09" db="EMBL/GenBank/DDBJ databases">
        <title>Pseudomonas syringae pv. eriobotryae genome sequence causing loquat canker disease.</title>
        <authorList>
            <person name="Fukuda S."/>
            <person name="Tashiro H."/>
            <person name="Nagano Y."/>
        </authorList>
    </citation>
    <scope>NUCLEOTIDE SEQUENCE</scope>
    <source>
        <strain evidence="2">AM001</strain>
    </source>
</reference>
<evidence type="ECO:0000313" key="3">
    <source>
        <dbReference type="Proteomes" id="UP000630864"/>
    </source>
</evidence>
<name>A0A9P3EFJ9_PSEA0</name>
<accession>A0A9P3EFJ9</accession>
<dbReference type="Pfam" id="PF18734">
    <property type="entry name" value="HEPN_AbiU2"/>
    <property type="match status" value="1"/>
</dbReference>
<comment type="caution">
    <text evidence="2">The sequence shown here is derived from an EMBL/GenBank/DDBJ whole genome shotgun (WGS) entry which is preliminary data.</text>
</comment>
<organism evidence="2 3">
    <name type="scientific">Pseudomonas amygdali pv. eriobotryae</name>
    <dbReference type="NCBI Taxonomy" id="129137"/>
    <lineage>
        <taxon>Bacteria</taxon>
        <taxon>Pseudomonadati</taxon>
        <taxon>Pseudomonadota</taxon>
        <taxon>Gammaproteobacteria</taxon>
        <taxon>Pseudomonadales</taxon>
        <taxon>Pseudomonadaceae</taxon>
        <taxon>Pseudomonas</taxon>
        <taxon>Pseudomonas amygdali</taxon>
    </lineage>
</organism>
<protein>
    <recommendedName>
        <fullName evidence="1">HEPN AbiU2-like domain-containing protein</fullName>
    </recommendedName>
</protein>
<dbReference type="Proteomes" id="UP000630864">
    <property type="component" value="Unassembled WGS sequence"/>
</dbReference>
<dbReference type="AlphaFoldDB" id="A0A9P3EFJ9"/>
<feature type="domain" description="HEPN AbiU2-like" evidence="1">
    <location>
        <begin position="28"/>
        <end position="180"/>
    </location>
</feature>
<proteinExistence type="predicted"/>
<sequence length="212" mass="24771">MDVQEIYESLLKGYQQIVFDDLTPKLALYHSLYKKYEENNEVFLDKAGIFAYVIQSLEVDTLLLMAKLLDGKRFDRNILKFIAFSDSNRLAINWKNGNIPAELITKHKELINEKQDVINRITVRRDKFLAHSDKQYFLNRDKLDEDYPVSIDDLIGVVQCFQRILTDHSFGLMSGGRASYEGFFYIAVDNLLNKIMYPEHFKWPCSTPDKTP</sequence>
<dbReference type="RefSeq" id="WP_189659295.1">
    <property type="nucleotide sequence ID" value="NZ_BMZW01000058.1"/>
</dbReference>
<dbReference type="InterPro" id="IPR040704">
    <property type="entry name" value="HEPN_AbiU2"/>
</dbReference>
<dbReference type="EMBL" id="BMZW01000058">
    <property type="protein sequence ID" value="GFZ62975.1"/>
    <property type="molecule type" value="Genomic_DNA"/>
</dbReference>
<gene>
    <name evidence="2" type="ORF">PSE10A_54860</name>
</gene>